<proteinExistence type="inferred from homology"/>
<dbReference type="InterPro" id="IPR043682">
    <property type="entry name" value="RqcH_bacterial"/>
</dbReference>
<evidence type="ECO:0000256" key="3">
    <source>
        <dbReference type="ARBA" id="ARBA00022884"/>
    </source>
</evidence>
<keyword evidence="2 5" id="KW-0699">rRNA-binding</keyword>
<evidence type="ECO:0000256" key="5">
    <source>
        <dbReference type="HAMAP-Rule" id="MF_00844"/>
    </source>
</evidence>
<accession>A0ABS6JFJ6</accession>
<keyword evidence="8" id="KW-1185">Reference proteome</keyword>
<dbReference type="RefSeq" id="WP_217066636.1">
    <property type="nucleotide sequence ID" value="NZ_JAHQCS010000100.1"/>
</dbReference>
<sequence length="567" mass="65866">MSFDGIVTRAVTNDLQNQIVTGRISKIHQPFKTDLVMTIRANGKNHSLFLSVNPSFARFHLTNEKYENPKEPPMFCMLLRKHLEGSILEQVEQKGLERIITFSFKGRNELGDVSYKKLIIELMGRHSNIIFIDSESLTIIDSMKHIPPSLSSYRTVLPGQPYKEPPHIDKLNPLEVTEEDLLRKLRFNEGKMDKQLLNTFSGLSPQVIKEILYRAKFSNQETVPPAFFETLQPIKEHVYEPQMIVGDHEGFSVIELTHLKGERRTFDSVHELLDRYFSGKAERDRVKQQANDLEKFLRNEYNKNKKKIKKLEKTLVDAEKAQKQQRFGELLTAHMHLVKTGDKDVTVIDYYDPEQKEVTIPLDEHKSPSENAQLFFKRYHKLKNSVAVVEEQIDKTIIEMKYLDQLIQQVETASPKDIEDIRDELAEEGYIKKRYQKKQKKKVDKPVIEKYISSEGIEMYVGKNNRQNEYLTNRLARQNDTWFHTKDIPGSHVVIRSEQFGEETLMEAAKLAAYFSKGRHSSQVPVDYTLIRHVKKPSGAKPGYVIYDNQTTVYVTPDEDLVLKLKK</sequence>
<keyword evidence="4 5" id="KW-0648">Protein biosynthesis</keyword>
<dbReference type="InterPro" id="IPR008532">
    <property type="entry name" value="NFACT_RNA-bd"/>
</dbReference>
<evidence type="ECO:0000313" key="7">
    <source>
        <dbReference type="EMBL" id="MBU9712456.1"/>
    </source>
</evidence>
<gene>
    <name evidence="5" type="primary">rqcH</name>
    <name evidence="7" type="ORF">KS419_11955</name>
</gene>
<dbReference type="Proteomes" id="UP000784880">
    <property type="component" value="Unassembled WGS sequence"/>
</dbReference>
<keyword evidence="5" id="KW-0175">Coiled coil</keyword>
<evidence type="ECO:0000313" key="8">
    <source>
        <dbReference type="Proteomes" id="UP000784880"/>
    </source>
</evidence>
<dbReference type="InterPro" id="IPR051608">
    <property type="entry name" value="RQC_Subunit_NEMF"/>
</dbReference>
<dbReference type="PANTHER" id="PTHR15239:SF6">
    <property type="entry name" value="RIBOSOME QUALITY CONTROL COMPLEX SUBUNIT NEMF"/>
    <property type="match status" value="1"/>
</dbReference>
<dbReference type="HAMAP" id="MF_00844_B">
    <property type="entry name" value="RqcH_B"/>
    <property type="match status" value="1"/>
</dbReference>
<reference evidence="7 8" key="1">
    <citation type="submission" date="2021-06" db="EMBL/GenBank/DDBJ databases">
        <title>Bacillus sp. RD4P76, an endophyte from a halophyte.</title>
        <authorList>
            <person name="Sun J.-Q."/>
        </authorList>
    </citation>
    <scope>NUCLEOTIDE SEQUENCE [LARGE SCALE GENOMIC DNA]</scope>
    <source>
        <strain evidence="7 8">CGMCC 1.15917</strain>
    </source>
</reference>
<evidence type="ECO:0000256" key="1">
    <source>
        <dbReference type="ARBA" id="ARBA00022555"/>
    </source>
</evidence>
<dbReference type="Pfam" id="PF05833">
    <property type="entry name" value="NFACT_N"/>
    <property type="match status" value="1"/>
</dbReference>
<evidence type="ECO:0000256" key="4">
    <source>
        <dbReference type="ARBA" id="ARBA00022917"/>
    </source>
</evidence>
<feature type="coiled-coil region" evidence="5">
    <location>
        <begin position="294"/>
        <end position="321"/>
    </location>
</feature>
<name>A0ABS6JFJ6_9BACI</name>
<evidence type="ECO:0000256" key="2">
    <source>
        <dbReference type="ARBA" id="ARBA00022730"/>
    </source>
</evidence>
<keyword evidence="3 5" id="KW-0694">RNA-binding</keyword>
<comment type="caution">
    <text evidence="7">The sequence shown here is derived from an EMBL/GenBank/DDBJ whole genome shotgun (WGS) entry which is preliminary data.</text>
</comment>
<comment type="subunit">
    <text evidence="5">Associates with stalled 50S ribosomal subunits. Binds to RqcP.</text>
</comment>
<comment type="similarity">
    <text evidence="5">Belongs to the NEMF family.</text>
</comment>
<feature type="domain" description="NFACT RNA-binding" evidence="6">
    <location>
        <begin position="451"/>
        <end position="539"/>
    </location>
</feature>
<organism evidence="7 8">
    <name type="scientific">Evansella tamaricis</name>
    <dbReference type="NCBI Taxonomy" id="2069301"/>
    <lineage>
        <taxon>Bacteria</taxon>
        <taxon>Bacillati</taxon>
        <taxon>Bacillota</taxon>
        <taxon>Bacilli</taxon>
        <taxon>Bacillales</taxon>
        <taxon>Bacillaceae</taxon>
        <taxon>Evansella</taxon>
    </lineage>
</organism>
<evidence type="ECO:0000259" key="6">
    <source>
        <dbReference type="Pfam" id="PF05670"/>
    </source>
</evidence>
<comment type="function">
    <text evidence="5">Key component of the ribosome quality control system (RQC), a ribosome-associated complex that mediates the extraction of incompletely synthesized nascent chains from stalled ribosomes and their subsequent degradation. RqcH recruits Ala-charged tRNA, and with RqcP directs the elongation of stalled nascent chains on 50S ribosomal subunits, leading to non-templated C-terminal alanine extensions (Ala tail). The Ala tail promotes nascent chain degradation. May add between 1 and at least 8 Ala residues. Binds to stalled 50S ribosomal subunits.</text>
</comment>
<dbReference type="Pfam" id="PF05670">
    <property type="entry name" value="NFACT-R_1"/>
    <property type="match status" value="1"/>
</dbReference>
<dbReference type="PANTHER" id="PTHR15239">
    <property type="entry name" value="NUCLEAR EXPORT MEDIATOR FACTOR NEMF"/>
    <property type="match status" value="1"/>
</dbReference>
<dbReference type="EMBL" id="JAHQCS010000100">
    <property type="protein sequence ID" value="MBU9712456.1"/>
    <property type="molecule type" value="Genomic_DNA"/>
</dbReference>
<protein>
    <recommendedName>
        <fullName evidence="5">Rqc2 homolog RqcH</fullName>
        <shortName evidence="5">RqcH</shortName>
    </recommendedName>
</protein>
<keyword evidence="1 5" id="KW-0820">tRNA-binding</keyword>